<dbReference type="Proteomes" id="UP000316080">
    <property type="component" value="Unassembled WGS sequence"/>
</dbReference>
<feature type="transmembrane region" description="Helical" evidence="1">
    <location>
        <begin position="7"/>
        <end position="29"/>
    </location>
</feature>
<gene>
    <name evidence="3" type="ORF">DSO09_03195</name>
    <name evidence="2" type="ORF">EF809_05815</name>
</gene>
<keyword evidence="1" id="KW-1133">Transmembrane helix</keyword>
<evidence type="ECO:0000313" key="2">
    <source>
        <dbReference type="EMBL" id="RZN55239.1"/>
    </source>
</evidence>
<name>A0A520KE01_9CREN</name>
<accession>A0A520KE01</accession>
<keyword evidence="1" id="KW-0812">Transmembrane</keyword>
<reference evidence="3 5" key="1">
    <citation type="journal article" date="2019" name="Nat. Microbiol.">
        <title>Expanding anaerobic alkane metabolism in the domain of Archaea.</title>
        <authorList>
            <person name="Wang Y."/>
            <person name="Wegener G."/>
            <person name="Hou J."/>
            <person name="Wang F."/>
            <person name="Xiao X."/>
        </authorList>
    </citation>
    <scope>NUCLEOTIDE SEQUENCE [LARGE SCALE GENOMIC DNA]</scope>
    <source>
        <strain evidence="3">WYZ-LMO11</strain>
    </source>
</reference>
<comment type="caution">
    <text evidence="2">The sequence shown here is derived from an EMBL/GenBank/DDBJ whole genome shotgun (WGS) entry which is preliminary data.</text>
</comment>
<protein>
    <submittedName>
        <fullName evidence="2">Uncharacterized protein</fullName>
    </submittedName>
</protein>
<dbReference type="Proteomes" id="UP000317265">
    <property type="component" value="Unassembled WGS sequence"/>
</dbReference>
<evidence type="ECO:0000313" key="3">
    <source>
        <dbReference type="EMBL" id="TDA38864.1"/>
    </source>
</evidence>
<evidence type="ECO:0000313" key="4">
    <source>
        <dbReference type="Proteomes" id="UP000316080"/>
    </source>
</evidence>
<evidence type="ECO:0000313" key="5">
    <source>
        <dbReference type="Proteomes" id="UP000317265"/>
    </source>
</evidence>
<proteinExistence type="predicted"/>
<dbReference type="EMBL" id="QNVI01000041">
    <property type="protein sequence ID" value="TDA38864.1"/>
    <property type="molecule type" value="Genomic_DNA"/>
</dbReference>
<dbReference type="AlphaFoldDB" id="A0A520KE01"/>
<dbReference type="EMBL" id="RXIH01000046">
    <property type="protein sequence ID" value="RZN55239.1"/>
    <property type="molecule type" value="Genomic_DNA"/>
</dbReference>
<organism evidence="2 4">
    <name type="scientific">Thermoproteota archaeon</name>
    <dbReference type="NCBI Taxonomy" id="2056631"/>
    <lineage>
        <taxon>Archaea</taxon>
        <taxon>Thermoproteota</taxon>
    </lineage>
</organism>
<sequence length="141" mass="16034">MKIRKSIIIIIIILIILGISLISFTFFYARKPYENIPLEKNVKILDIEIDRRNNIIMSITIYNEGDPLILEGASLVKIQAWITIISTKFSQPIIAYTNTSTKIPLGAGYKLDPEGADYYLYIFTNKGTAIRCMISYPTPIK</sequence>
<keyword evidence="1" id="KW-0472">Membrane</keyword>
<reference evidence="2 4" key="2">
    <citation type="journal article" date="2019" name="Nat. Microbiol.">
        <title>Wide diversity of methane and short-chain alkane metabolisms in uncultured archaea.</title>
        <authorList>
            <person name="Borrel G."/>
            <person name="Adam P.S."/>
            <person name="McKay L.J."/>
            <person name="Chen L.X."/>
            <person name="Sierra-Garcia I.N."/>
            <person name="Sieber C.M."/>
            <person name="Letourneur Q."/>
            <person name="Ghozlane A."/>
            <person name="Andersen G.L."/>
            <person name="Li W.J."/>
            <person name="Hallam S.J."/>
            <person name="Muyzer G."/>
            <person name="de Oliveira V.M."/>
            <person name="Inskeep W.P."/>
            <person name="Banfield J.F."/>
            <person name="Gribaldo S."/>
        </authorList>
    </citation>
    <scope>NUCLEOTIDE SEQUENCE [LARGE SCALE GENOMIC DNA]</scope>
    <source>
        <strain evidence="2">Verst-YHS</strain>
    </source>
</reference>
<evidence type="ECO:0000256" key="1">
    <source>
        <dbReference type="SAM" id="Phobius"/>
    </source>
</evidence>